<feature type="transmembrane region" description="Helical" evidence="1">
    <location>
        <begin position="32"/>
        <end position="52"/>
    </location>
</feature>
<organism evidence="2 3">
    <name type="scientific">Persicitalea jodogahamensis</name>
    <dbReference type="NCBI Taxonomy" id="402147"/>
    <lineage>
        <taxon>Bacteria</taxon>
        <taxon>Pseudomonadati</taxon>
        <taxon>Bacteroidota</taxon>
        <taxon>Cytophagia</taxon>
        <taxon>Cytophagales</taxon>
        <taxon>Spirosomataceae</taxon>
        <taxon>Persicitalea</taxon>
    </lineage>
</organism>
<keyword evidence="1" id="KW-0472">Membrane</keyword>
<proteinExistence type="predicted"/>
<comment type="caution">
    <text evidence="2">The sequence shown here is derived from an EMBL/GenBank/DDBJ whole genome shotgun (WGS) entry which is preliminary data.</text>
</comment>
<feature type="transmembrane region" description="Helical" evidence="1">
    <location>
        <begin position="7"/>
        <end position="26"/>
    </location>
</feature>
<evidence type="ECO:0000313" key="3">
    <source>
        <dbReference type="Proteomes" id="UP000598271"/>
    </source>
</evidence>
<gene>
    <name evidence="2" type="ORF">GCM10007390_17130</name>
</gene>
<keyword evidence="1" id="KW-0812">Transmembrane</keyword>
<name>A0A8J3G9J1_9BACT</name>
<accession>A0A8J3G9J1</accession>
<keyword evidence="3" id="KW-1185">Reference proteome</keyword>
<evidence type="ECO:0000256" key="1">
    <source>
        <dbReference type="SAM" id="Phobius"/>
    </source>
</evidence>
<dbReference type="Proteomes" id="UP000598271">
    <property type="component" value="Unassembled WGS sequence"/>
</dbReference>
<protein>
    <submittedName>
        <fullName evidence="2">Uncharacterized protein</fullName>
    </submittedName>
</protein>
<keyword evidence="1" id="KW-1133">Transmembrane helix</keyword>
<evidence type="ECO:0000313" key="2">
    <source>
        <dbReference type="EMBL" id="GHB63869.1"/>
    </source>
</evidence>
<sequence length="147" mass="16618">MVSQTNAIVLFITGSITVIVSAEVLLPPSGLQNRGLSILIASIIIFIFYVLWQKFVTGKTAWEIDQNEIKIVWTKKFILGDSKDTTIKWSEINDISQGAGPKYYKLQIKLATGDTMKYFHDNLTIRDDFGEMIKALCQISERRNTAN</sequence>
<dbReference type="AlphaFoldDB" id="A0A8J3G9J1"/>
<dbReference type="EMBL" id="BMXF01000001">
    <property type="protein sequence ID" value="GHB63869.1"/>
    <property type="molecule type" value="Genomic_DNA"/>
</dbReference>
<reference evidence="2 3" key="1">
    <citation type="journal article" date="2014" name="Int. J. Syst. Evol. Microbiol.">
        <title>Complete genome sequence of Corynebacterium casei LMG S-19264T (=DSM 44701T), isolated from a smear-ripened cheese.</title>
        <authorList>
            <consortium name="US DOE Joint Genome Institute (JGI-PGF)"/>
            <person name="Walter F."/>
            <person name="Albersmeier A."/>
            <person name="Kalinowski J."/>
            <person name="Ruckert C."/>
        </authorList>
    </citation>
    <scope>NUCLEOTIDE SEQUENCE [LARGE SCALE GENOMIC DNA]</scope>
    <source>
        <strain evidence="2 3">KCTC 12866</strain>
    </source>
</reference>